<evidence type="ECO:0000256" key="6">
    <source>
        <dbReference type="RuleBase" id="RU003815"/>
    </source>
</evidence>
<dbReference type="HAMAP" id="MF_00532_B">
    <property type="entry name" value="Ribosomal_uS9_B"/>
    <property type="match status" value="1"/>
</dbReference>
<dbReference type="Pfam" id="PF00380">
    <property type="entry name" value="Ribosomal_S9"/>
    <property type="match status" value="1"/>
</dbReference>
<dbReference type="InterPro" id="IPR000754">
    <property type="entry name" value="Ribosomal_uS9"/>
</dbReference>
<organism evidence="8 9">
    <name type="scientific">Candidatus Doudnabacteria bacterium RIFCSPLOWO2_02_FULL_48_13</name>
    <dbReference type="NCBI Taxonomy" id="1817845"/>
    <lineage>
        <taxon>Bacteria</taxon>
        <taxon>Candidatus Doudnaibacteriota</taxon>
    </lineage>
</organism>
<dbReference type="GO" id="GO:0006412">
    <property type="term" value="P:translation"/>
    <property type="evidence" value="ECO:0007669"/>
    <property type="project" value="UniProtKB-UniRule"/>
</dbReference>
<dbReference type="PANTHER" id="PTHR21569:SF1">
    <property type="entry name" value="SMALL RIBOSOMAL SUBUNIT PROTEIN US9M"/>
    <property type="match status" value="1"/>
</dbReference>
<dbReference type="InterPro" id="IPR014721">
    <property type="entry name" value="Ribsml_uS5_D2-typ_fold_subgr"/>
</dbReference>
<evidence type="ECO:0000256" key="7">
    <source>
        <dbReference type="SAM" id="MobiDB-lite"/>
    </source>
</evidence>
<dbReference type="PROSITE" id="PS00360">
    <property type="entry name" value="RIBOSOMAL_S9"/>
    <property type="match status" value="1"/>
</dbReference>
<dbReference type="AlphaFoldDB" id="A0A1F5QA64"/>
<dbReference type="Proteomes" id="UP000177235">
    <property type="component" value="Unassembled WGS sequence"/>
</dbReference>
<dbReference type="PANTHER" id="PTHR21569">
    <property type="entry name" value="RIBOSOMAL PROTEIN S9"/>
    <property type="match status" value="1"/>
</dbReference>
<dbReference type="GO" id="GO:0015935">
    <property type="term" value="C:small ribosomal subunit"/>
    <property type="evidence" value="ECO:0007669"/>
    <property type="project" value="TreeGrafter"/>
</dbReference>
<dbReference type="InterPro" id="IPR020568">
    <property type="entry name" value="Ribosomal_Su5_D2-typ_SF"/>
</dbReference>
<sequence length="149" mass="16548">MEKKTTTAAAKKVAVPKKHKDKYFFAVGRRKTAQARVKVWASGTGEITVNERPFEAYFPTFGLQKMAQDPLLVLGLEKKINAVITTAGGGVGAQAKASSLGIARALLLIDPNYRGVLKKSGFLSRDARKKERKKPGLKRARRRPQWQKR</sequence>
<feature type="region of interest" description="Disordered" evidence="7">
    <location>
        <begin position="124"/>
        <end position="149"/>
    </location>
</feature>
<name>A0A1F5QA64_9BACT</name>
<evidence type="ECO:0000313" key="8">
    <source>
        <dbReference type="EMBL" id="OGE98680.1"/>
    </source>
</evidence>
<dbReference type="FunFam" id="3.30.230.10:FF:000001">
    <property type="entry name" value="30S ribosomal protein S9"/>
    <property type="match status" value="1"/>
</dbReference>
<accession>A0A1F5QA64</accession>
<dbReference type="EMBL" id="MFFF01000027">
    <property type="protein sequence ID" value="OGE98680.1"/>
    <property type="molecule type" value="Genomic_DNA"/>
</dbReference>
<evidence type="ECO:0000256" key="4">
    <source>
        <dbReference type="ARBA" id="ARBA00035259"/>
    </source>
</evidence>
<dbReference type="GO" id="GO:0003723">
    <property type="term" value="F:RNA binding"/>
    <property type="evidence" value="ECO:0007669"/>
    <property type="project" value="TreeGrafter"/>
</dbReference>
<dbReference type="InterPro" id="IPR020574">
    <property type="entry name" value="Ribosomal_uS9_CS"/>
</dbReference>
<reference evidence="8 9" key="1">
    <citation type="journal article" date="2016" name="Nat. Commun.">
        <title>Thousands of microbial genomes shed light on interconnected biogeochemical processes in an aquifer system.</title>
        <authorList>
            <person name="Anantharaman K."/>
            <person name="Brown C.T."/>
            <person name="Hug L.A."/>
            <person name="Sharon I."/>
            <person name="Castelle C.J."/>
            <person name="Probst A.J."/>
            <person name="Thomas B.C."/>
            <person name="Singh A."/>
            <person name="Wilkins M.J."/>
            <person name="Karaoz U."/>
            <person name="Brodie E.L."/>
            <person name="Williams K.H."/>
            <person name="Hubbard S.S."/>
            <person name="Banfield J.F."/>
        </authorList>
    </citation>
    <scope>NUCLEOTIDE SEQUENCE [LARGE SCALE GENOMIC DNA]</scope>
</reference>
<dbReference type="SUPFAM" id="SSF54211">
    <property type="entry name" value="Ribosomal protein S5 domain 2-like"/>
    <property type="match status" value="1"/>
</dbReference>
<evidence type="ECO:0000256" key="3">
    <source>
        <dbReference type="ARBA" id="ARBA00023274"/>
    </source>
</evidence>
<feature type="compositionally biased region" description="Basic residues" evidence="7">
    <location>
        <begin position="130"/>
        <end position="149"/>
    </location>
</feature>
<dbReference type="GO" id="GO:0005737">
    <property type="term" value="C:cytoplasm"/>
    <property type="evidence" value="ECO:0007669"/>
    <property type="project" value="UniProtKB-ARBA"/>
</dbReference>
<evidence type="ECO:0000313" key="9">
    <source>
        <dbReference type="Proteomes" id="UP000177235"/>
    </source>
</evidence>
<comment type="caution">
    <text evidence="8">The sequence shown here is derived from an EMBL/GenBank/DDBJ whole genome shotgun (WGS) entry which is preliminary data.</text>
</comment>
<keyword evidence="2 5" id="KW-0689">Ribosomal protein</keyword>
<evidence type="ECO:0000256" key="2">
    <source>
        <dbReference type="ARBA" id="ARBA00022980"/>
    </source>
</evidence>
<dbReference type="InterPro" id="IPR023035">
    <property type="entry name" value="Ribosomal_uS9_bac/plastid"/>
</dbReference>
<proteinExistence type="inferred from homology"/>
<dbReference type="Gene3D" id="3.30.230.10">
    <property type="match status" value="1"/>
</dbReference>
<keyword evidence="3 5" id="KW-0687">Ribonucleoprotein</keyword>
<dbReference type="NCBIfam" id="NF001099">
    <property type="entry name" value="PRK00132.1"/>
    <property type="match status" value="1"/>
</dbReference>
<protein>
    <recommendedName>
        <fullName evidence="4 5">Small ribosomal subunit protein uS9</fullName>
    </recommendedName>
</protein>
<comment type="similarity">
    <text evidence="1 5 6">Belongs to the universal ribosomal protein uS9 family.</text>
</comment>
<evidence type="ECO:0000256" key="5">
    <source>
        <dbReference type="HAMAP-Rule" id="MF_00532"/>
    </source>
</evidence>
<dbReference type="GO" id="GO:0003735">
    <property type="term" value="F:structural constituent of ribosome"/>
    <property type="evidence" value="ECO:0007669"/>
    <property type="project" value="InterPro"/>
</dbReference>
<gene>
    <name evidence="5" type="primary">rpsI</name>
    <name evidence="8" type="ORF">A3J05_04420</name>
</gene>
<evidence type="ECO:0000256" key="1">
    <source>
        <dbReference type="ARBA" id="ARBA00005251"/>
    </source>
</evidence>